<dbReference type="HOGENOM" id="CLU_187486_0_0_11"/>
<dbReference type="Proteomes" id="UP000033457">
    <property type="component" value="Chromosome"/>
</dbReference>
<organism evidence="1 2">
    <name type="scientific">Corynebacterium kutscheri</name>
    <dbReference type="NCBI Taxonomy" id="35755"/>
    <lineage>
        <taxon>Bacteria</taxon>
        <taxon>Bacillati</taxon>
        <taxon>Actinomycetota</taxon>
        <taxon>Actinomycetes</taxon>
        <taxon>Mycobacteriales</taxon>
        <taxon>Corynebacteriaceae</taxon>
        <taxon>Corynebacterium</taxon>
    </lineage>
</organism>
<name>A0A0F6TDE1_9CORY</name>
<dbReference type="EMBL" id="CP011312">
    <property type="protein sequence ID" value="AKE41101.1"/>
    <property type="molecule type" value="Genomic_DNA"/>
</dbReference>
<dbReference type="AlphaFoldDB" id="A0A0F6TDE1"/>
<dbReference type="KEGG" id="cku:UL82_04585"/>
<gene>
    <name evidence="1" type="ORF">UL82_04585</name>
</gene>
<evidence type="ECO:0000313" key="2">
    <source>
        <dbReference type="Proteomes" id="UP000033457"/>
    </source>
</evidence>
<dbReference type="RefSeq" id="WP_046439224.1">
    <property type="nucleotide sequence ID" value="NZ_LR134381.1"/>
</dbReference>
<dbReference type="OrthoDB" id="4420041at2"/>
<accession>A0A0F6TDE1</accession>
<dbReference type="STRING" id="35755.UL82_04585"/>
<proteinExistence type="predicted"/>
<evidence type="ECO:0000313" key="1">
    <source>
        <dbReference type="EMBL" id="AKE41101.1"/>
    </source>
</evidence>
<sequence length="83" mass="9119">MLTDFEVYQRIDQMLPPEVDRDNGEHDAGHGEYESAIASLLTDAFLAGKLPQEVIDYAASEYEHGVVAVTLEYVACQTNQSAA</sequence>
<protein>
    <submittedName>
        <fullName evidence="1">Uncharacterized protein</fullName>
    </submittedName>
</protein>
<reference evidence="1 2" key="1">
    <citation type="journal article" date="2015" name="Genome Announc.">
        <title>Complete Genome Sequence of Corynebacterium kutscheri DSM 20755, a Corynebacterial Type Strain with Remarkably Low G+C Content of Chromosomal DNA.</title>
        <authorList>
            <person name="Ruckert C."/>
            <person name="Albersmeier A."/>
            <person name="Winkler A."/>
            <person name="Tauch A."/>
        </authorList>
    </citation>
    <scope>NUCLEOTIDE SEQUENCE [LARGE SCALE GENOMIC DNA]</scope>
    <source>
        <strain evidence="1 2">DSM 20755</strain>
    </source>
</reference>
<keyword evidence="2" id="KW-1185">Reference proteome</keyword>